<organism evidence="2 3">
    <name type="scientific">Microbacterium pumilum</name>
    <dbReference type="NCBI Taxonomy" id="344165"/>
    <lineage>
        <taxon>Bacteria</taxon>
        <taxon>Bacillati</taxon>
        <taxon>Actinomycetota</taxon>
        <taxon>Actinomycetes</taxon>
        <taxon>Micrococcales</taxon>
        <taxon>Microbacteriaceae</taxon>
        <taxon>Microbacterium</taxon>
    </lineage>
</organism>
<comment type="caution">
    <text evidence="2">The sequence shown here is derived from an EMBL/GenBank/DDBJ whole genome shotgun (WGS) entry which is preliminary data.</text>
</comment>
<evidence type="ECO:0000313" key="3">
    <source>
        <dbReference type="Proteomes" id="UP001500326"/>
    </source>
</evidence>
<accession>A0ABP5EL48</accession>
<proteinExistence type="predicted"/>
<name>A0ABP5EL48_9MICO</name>
<dbReference type="Proteomes" id="UP001500326">
    <property type="component" value="Unassembled WGS sequence"/>
</dbReference>
<evidence type="ECO:0008006" key="4">
    <source>
        <dbReference type="Google" id="ProtNLM"/>
    </source>
</evidence>
<keyword evidence="1" id="KW-1133">Transmembrane helix</keyword>
<sequence>MVEPGSYVARRAGRELGSVVETGNGNYVALDCDVEGIGTYETLSAAKQSVDDQYRWHSKGHIPHRYRRGIVVASVAGLLPVSLLLVALWVSASP</sequence>
<gene>
    <name evidence="2" type="ORF">GCM10009777_39670</name>
</gene>
<dbReference type="EMBL" id="BAAAOH010000001">
    <property type="protein sequence ID" value="GAA1998445.1"/>
    <property type="molecule type" value="Genomic_DNA"/>
</dbReference>
<feature type="transmembrane region" description="Helical" evidence="1">
    <location>
        <begin position="69"/>
        <end position="92"/>
    </location>
</feature>
<evidence type="ECO:0000313" key="2">
    <source>
        <dbReference type="EMBL" id="GAA1998445.1"/>
    </source>
</evidence>
<protein>
    <recommendedName>
        <fullName evidence="4">Peptide ABC transporter permease</fullName>
    </recommendedName>
</protein>
<evidence type="ECO:0000256" key="1">
    <source>
        <dbReference type="SAM" id="Phobius"/>
    </source>
</evidence>
<reference evidence="3" key="1">
    <citation type="journal article" date="2019" name="Int. J. Syst. Evol. Microbiol.">
        <title>The Global Catalogue of Microorganisms (GCM) 10K type strain sequencing project: providing services to taxonomists for standard genome sequencing and annotation.</title>
        <authorList>
            <consortium name="The Broad Institute Genomics Platform"/>
            <consortium name="The Broad Institute Genome Sequencing Center for Infectious Disease"/>
            <person name="Wu L."/>
            <person name="Ma J."/>
        </authorList>
    </citation>
    <scope>NUCLEOTIDE SEQUENCE [LARGE SCALE GENOMIC DNA]</scope>
    <source>
        <strain evidence="3">JCM 14902</strain>
    </source>
</reference>
<keyword evidence="1" id="KW-0472">Membrane</keyword>
<keyword evidence="1" id="KW-0812">Transmembrane</keyword>
<keyword evidence="3" id="KW-1185">Reference proteome</keyword>